<dbReference type="EMBL" id="JAPQKO010000001">
    <property type="protein sequence ID" value="KAJ5183901.1"/>
    <property type="molecule type" value="Genomic_DNA"/>
</dbReference>
<feature type="domain" description="Major facilitator superfamily (MFS) profile" evidence="9">
    <location>
        <begin position="17"/>
        <end position="458"/>
    </location>
</feature>
<evidence type="ECO:0000259" key="9">
    <source>
        <dbReference type="PROSITE" id="PS50850"/>
    </source>
</evidence>
<dbReference type="GO" id="GO:0005351">
    <property type="term" value="F:carbohydrate:proton symporter activity"/>
    <property type="evidence" value="ECO:0007669"/>
    <property type="project" value="TreeGrafter"/>
</dbReference>
<feature type="transmembrane region" description="Helical" evidence="8">
    <location>
        <begin position="59"/>
        <end position="79"/>
    </location>
</feature>
<feature type="transmembrane region" description="Helical" evidence="8">
    <location>
        <begin position="436"/>
        <end position="454"/>
    </location>
</feature>
<reference evidence="10" key="1">
    <citation type="submission" date="2022-11" db="EMBL/GenBank/DDBJ databases">
        <authorList>
            <person name="Petersen C."/>
        </authorList>
    </citation>
    <scope>NUCLEOTIDE SEQUENCE</scope>
    <source>
        <strain evidence="10">IBT 21917</strain>
    </source>
</reference>
<dbReference type="OrthoDB" id="6612291at2759"/>
<sequence length="513" mass="56905">MGKLKGTALGAFRAYFFGFFICLAGFLFGYDTGIVGGILEFDSYRNDFGYSDKTTVNAVMVSLQNVGAFFAALCIFPISERFGRKITVQVAMTVFCVGVILQVVPSRSLVCFYIGRVVSGFGLGGGTAVVPTYNAEMAPKEIRGMLGSGVQWLFALGVMISYWIDYAVKQTLPSVSKQWQIPVGLQLVPAALLAMGLFTQPESVRWLAKKGRAKEAWQSLTWMRADDGPDVKAEFNEIQVGLAEELRATEGLKKRELLEPANRYRLGLAFFIFCGQQCTGMTALAYFGPQFFKLIVGNDSSRSLLITGLFGAEKFITVGIYILFFSEMWGRKPTLWISALLMATCFIIVTVVNNTTPKPESSPTPAGIATVAMIFLTNSIYQFSWGPLPWPYTTEIFPSRIREIGSSVAVATQWLFNFLFSLVTPYMQKSWGSYTFLFYAALDIIMAIIVWFFVKETKGKSLEEMETIFHSKAAFDVEIARHEGEAVDDVSALEVAHKNKSADSKSRDSSHDR</sequence>
<keyword evidence="11" id="KW-1185">Reference proteome</keyword>
<keyword evidence="4 8" id="KW-0812">Transmembrane</keyword>
<dbReference type="Gene3D" id="1.20.1250.20">
    <property type="entry name" value="MFS general substrate transporter like domains"/>
    <property type="match status" value="1"/>
</dbReference>
<dbReference type="FunFam" id="1.20.1250.20:FF:000090">
    <property type="entry name" value="MFS sugar transporter, putative"/>
    <property type="match status" value="1"/>
</dbReference>
<dbReference type="PROSITE" id="PS00216">
    <property type="entry name" value="SUGAR_TRANSPORT_1"/>
    <property type="match status" value="2"/>
</dbReference>
<dbReference type="PROSITE" id="PS00217">
    <property type="entry name" value="SUGAR_TRANSPORT_2"/>
    <property type="match status" value="1"/>
</dbReference>
<dbReference type="PANTHER" id="PTHR48022">
    <property type="entry name" value="PLASTIDIC GLUCOSE TRANSPORTER 4"/>
    <property type="match status" value="1"/>
</dbReference>
<keyword evidence="3 7" id="KW-0813">Transport</keyword>
<gene>
    <name evidence="10" type="ORF">N7492_001517</name>
</gene>
<name>A0A9W9IXW7_9EURO</name>
<evidence type="ECO:0000313" key="10">
    <source>
        <dbReference type="EMBL" id="KAJ5183901.1"/>
    </source>
</evidence>
<reference evidence="10" key="2">
    <citation type="journal article" date="2023" name="IMA Fungus">
        <title>Comparative genomic study of the Penicillium genus elucidates a diverse pangenome and 15 lateral gene transfer events.</title>
        <authorList>
            <person name="Petersen C."/>
            <person name="Sorensen T."/>
            <person name="Nielsen M.R."/>
            <person name="Sondergaard T.E."/>
            <person name="Sorensen J.L."/>
            <person name="Fitzpatrick D.A."/>
            <person name="Frisvad J.C."/>
            <person name="Nielsen K.L."/>
        </authorList>
    </citation>
    <scope>NUCLEOTIDE SEQUENCE</scope>
    <source>
        <strain evidence="10">IBT 21917</strain>
    </source>
</reference>
<feature type="transmembrane region" description="Helical" evidence="8">
    <location>
        <begin position="304"/>
        <end position="323"/>
    </location>
</feature>
<evidence type="ECO:0000256" key="2">
    <source>
        <dbReference type="ARBA" id="ARBA00010992"/>
    </source>
</evidence>
<feature type="transmembrane region" description="Helical" evidence="8">
    <location>
        <begin position="145"/>
        <end position="164"/>
    </location>
</feature>
<dbReference type="PRINTS" id="PR00171">
    <property type="entry name" value="SUGRTRNSPORT"/>
</dbReference>
<dbReference type="InterPro" id="IPR005828">
    <property type="entry name" value="MFS_sugar_transport-like"/>
</dbReference>
<evidence type="ECO:0000256" key="8">
    <source>
        <dbReference type="SAM" id="Phobius"/>
    </source>
</evidence>
<dbReference type="SUPFAM" id="SSF103473">
    <property type="entry name" value="MFS general substrate transporter"/>
    <property type="match status" value="1"/>
</dbReference>
<protein>
    <submittedName>
        <fullName evidence="10">General substrate transporter</fullName>
    </submittedName>
</protein>
<feature type="transmembrane region" description="Helical" evidence="8">
    <location>
        <begin position="12"/>
        <end position="39"/>
    </location>
</feature>
<dbReference type="InterPro" id="IPR036259">
    <property type="entry name" value="MFS_trans_sf"/>
</dbReference>
<dbReference type="Pfam" id="PF00083">
    <property type="entry name" value="Sugar_tr"/>
    <property type="match status" value="1"/>
</dbReference>
<feature type="transmembrane region" description="Helical" evidence="8">
    <location>
        <begin position="335"/>
        <end position="352"/>
    </location>
</feature>
<feature type="transmembrane region" description="Helical" evidence="8">
    <location>
        <begin position="86"/>
        <end position="104"/>
    </location>
</feature>
<evidence type="ECO:0000256" key="7">
    <source>
        <dbReference type="RuleBase" id="RU003346"/>
    </source>
</evidence>
<feature type="transmembrane region" description="Helical" evidence="8">
    <location>
        <begin position="404"/>
        <end position="424"/>
    </location>
</feature>
<proteinExistence type="inferred from homology"/>
<dbReference type="PANTHER" id="PTHR48022:SF25">
    <property type="entry name" value="QUINATE TRANSPORTER, PUTATIVE (AFU_ORTHOLOGUE AFUA_5G12950)-RELATED"/>
    <property type="match status" value="1"/>
</dbReference>
<keyword evidence="6 8" id="KW-0472">Membrane</keyword>
<comment type="caution">
    <text evidence="10">The sequence shown here is derived from an EMBL/GenBank/DDBJ whole genome shotgun (WGS) entry which is preliminary data.</text>
</comment>
<dbReference type="GO" id="GO:0016020">
    <property type="term" value="C:membrane"/>
    <property type="evidence" value="ECO:0007669"/>
    <property type="project" value="UniProtKB-SubCell"/>
</dbReference>
<dbReference type="Proteomes" id="UP001146351">
    <property type="component" value="Unassembled WGS sequence"/>
</dbReference>
<evidence type="ECO:0000256" key="5">
    <source>
        <dbReference type="ARBA" id="ARBA00022989"/>
    </source>
</evidence>
<evidence type="ECO:0000313" key="11">
    <source>
        <dbReference type="Proteomes" id="UP001146351"/>
    </source>
</evidence>
<comment type="subcellular location">
    <subcellularLocation>
        <location evidence="1">Membrane</location>
        <topology evidence="1">Multi-pass membrane protein</topology>
    </subcellularLocation>
</comment>
<comment type="similarity">
    <text evidence="2 7">Belongs to the major facilitator superfamily. Sugar transporter (TC 2.A.1.1) family.</text>
</comment>
<keyword evidence="5 8" id="KW-1133">Transmembrane helix</keyword>
<dbReference type="NCBIfam" id="TIGR00879">
    <property type="entry name" value="SP"/>
    <property type="match status" value="1"/>
</dbReference>
<dbReference type="InterPro" id="IPR050360">
    <property type="entry name" value="MFS_Sugar_Transporters"/>
</dbReference>
<feature type="transmembrane region" description="Helical" evidence="8">
    <location>
        <begin position="110"/>
        <end position="133"/>
    </location>
</feature>
<evidence type="ECO:0000256" key="3">
    <source>
        <dbReference type="ARBA" id="ARBA00022448"/>
    </source>
</evidence>
<accession>A0A9W9IXW7</accession>
<evidence type="ECO:0000256" key="1">
    <source>
        <dbReference type="ARBA" id="ARBA00004141"/>
    </source>
</evidence>
<evidence type="ECO:0000256" key="4">
    <source>
        <dbReference type="ARBA" id="ARBA00022692"/>
    </source>
</evidence>
<dbReference type="InterPro" id="IPR020846">
    <property type="entry name" value="MFS_dom"/>
</dbReference>
<organism evidence="10 11">
    <name type="scientific">Penicillium capsulatum</name>
    <dbReference type="NCBI Taxonomy" id="69766"/>
    <lineage>
        <taxon>Eukaryota</taxon>
        <taxon>Fungi</taxon>
        <taxon>Dikarya</taxon>
        <taxon>Ascomycota</taxon>
        <taxon>Pezizomycotina</taxon>
        <taxon>Eurotiomycetes</taxon>
        <taxon>Eurotiomycetidae</taxon>
        <taxon>Eurotiales</taxon>
        <taxon>Aspergillaceae</taxon>
        <taxon>Penicillium</taxon>
    </lineage>
</organism>
<dbReference type="PROSITE" id="PS50850">
    <property type="entry name" value="MFS"/>
    <property type="match status" value="1"/>
</dbReference>
<feature type="transmembrane region" description="Helical" evidence="8">
    <location>
        <begin position="179"/>
        <end position="199"/>
    </location>
</feature>
<dbReference type="InterPro" id="IPR005829">
    <property type="entry name" value="Sugar_transporter_CS"/>
</dbReference>
<feature type="transmembrane region" description="Helical" evidence="8">
    <location>
        <begin position="264"/>
        <end position="284"/>
    </location>
</feature>
<dbReference type="InterPro" id="IPR003663">
    <property type="entry name" value="Sugar/inositol_transpt"/>
</dbReference>
<evidence type="ECO:0000256" key="6">
    <source>
        <dbReference type="ARBA" id="ARBA00023136"/>
    </source>
</evidence>
<dbReference type="AlphaFoldDB" id="A0A9W9IXW7"/>
<feature type="transmembrane region" description="Helical" evidence="8">
    <location>
        <begin position="364"/>
        <end position="383"/>
    </location>
</feature>